<feature type="transmembrane region" description="Helical" evidence="1">
    <location>
        <begin position="450"/>
        <end position="468"/>
    </location>
</feature>
<evidence type="ECO:0000313" key="2">
    <source>
        <dbReference type="EMBL" id="GBG30662.1"/>
    </source>
</evidence>
<reference evidence="2 3" key="1">
    <citation type="submission" date="2017-12" db="EMBL/GenBank/DDBJ databases">
        <title>Sequencing, de novo assembly and annotation of complete genome of a new Thraustochytrid species, strain FCC1311.</title>
        <authorList>
            <person name="Sedici K."/>
            <person name="Godart F."/>
            <person name="Aiese Cigliano R."/>
            <person name="Sanseverino W."/>
            <person name="Barakat M."/>
            <person name="Ortet P."/>
            <person name="Marechal E."/>
            <person name="Cagnac O."/>
            <person name="Amato A."/>
        </authorList>
    </citation>
    <scope>NUCLEOTIDE SEQUENCE [LARGE SCALE GENOMIC DNA]</scope>
</reference>
<evidence type="ECO:0000256" key="1">
    <source>
        <dbReference type="SAM" id="Phobius"/>
    </source>
</evidence>
<dbReference type="InParanoid" id="A0A2R5GIE3"/>
<proteinExistence type="predicted"/>
<protein>
    <submittedName>
        <fullName evidence="2">Uncharacterized protein</fullName>
    </submittedName>
</protein>
<sequence length="599" mass="66231">MAWTSHVACENLYGAAPFSTRTFVKHFVCEIGWGILGFAFLPVLVLLLGRGGVISCGFWPGKLGCGQRNRGVFLSQVVSFVLIIPILMECIYMLTIETHVSESFDLNVDLFFIVVILIIRSAMIAVKYAFCAPNTLRALNRGEITGTRFTSLLIVAFSTRPGDAILFDQLAGSFKTITVRPITGFFLLRKKLPAGCMEALAEGYESARRAHSESLSCAADAHVPLTPSSPAGKYAFRPTVSSAPIKPSEAESICDGAVPQEREIPVQHLAFFLVQNVYRRVTARTTTIRPIYFALFHLVADAGMSIHQMYQADTITQWDKCVKASAVLLRFSFMAVMFNFLIAAITNLHRGAEVAKTLLGLLDGKMENAKSLCIRGSEGQIGTIRLDPYLASNIYAWGMLARVLSRFGAVFNLRFSLIFGVYLILWGIFCVVTFASFFLNFNWLDWHSSIIYGVDVLTVAVLVFKALMAAADTNFYIKTGYTRALETLRVRMDALRFHFQFPSMADIRLAKADAKCAANLSERAASSLQSGISEHDAMAETRISHAIIAIDIVLRQVAAHPPIEILGRVITSQSLQRSLAGVLSLFVLAWNFFRDNRMS</sequence>
<dbReference type="AlphaFoldDB" id="A0A2R5GIE3"/>
<dbReference type="Proteomes" id="UP000241890">
    <property type="component" value="Unassembled WGS sequence"/>
</dbReference>
<gene>
    <name evidence="2" type="ORF">FCC1311_068822</name>
</gene>
<feature type="transmembrane region" description="Helical" evidence="1">
    <location>
        <begin position="420"/>
        <end position="444"/>
    </location>
</feature>
<keyword evidence="1" id="KW-1133">Transmembrane helix</keyword>
<accession>A0A2R5GIE3</accession>
<keyword evidence="3" id="KW-1185">Reference proteome</keyword>
<keyword evidence="1" id="KW-0472">Membrane</keyword>
<keyword evidence="1" id="KW-0812">Transmembrane</keyword>
<name>A0A2R5GIE3_9STRA</name>
<dbReference type="EMBL" id="BEYU01000081">
    <property type="protein sequence ID" value="GBG30662.1"/>
    <property type="molecule type" value="Genomic_DNA"/>
</dbReference>
<feature type="transmembrane region" description="Helical" evidence="1">
    <location>
        <begin position="110"/>
        <end position="130"/>
    </location>
</feature>
<evidence type="ECO:0000313" key="3">
    <source>
        <dbReference type="Proteomes" id="UP000241890"/>
    </source>
</evidence>
<feature type="transmembrane region" description="Helical" evidence="1">
    <location>
        <begin position="31"/>
        <end position="59"/>
    </location>
</feature>
<feature type="transmembrane region" description="Helical" evidence="1">
    <location>
        <begin position="327"/>
        <end position="348"/>
    </location>
</feature>
<feature type="transmembrane region" description="Helical" evidence="1">
    <location>
        <begin position="71"/>
        <end position="95"/>
    </location>
</feature>
<comment type="caution">
    <text evidence="2">The sequence shown here is derived from an EMBL/GenBank/DDBJ whole genome shotgun (WGS) entry which is preliminary data.</text>
</comment>
<organism evidence="2 3">
    <name type="scientific">Hondaea fermentalgiana</name>
    <dbReference type="NCBI Taxonomy" id="2315210"/>
    <lineage>
        <taxon>Eukaryota</taxon>
        <taxon>Sar</taxon>
        <taxon>Stramenopiles</taxon>
        <taxon>Bigyra</taxon>
        <taxon>Labyrinthulomycetes</taxon>
        <taxon>Thraustochytrida</taxon>
        <taxon>Thraustochytriidae</taxon>
        <taxon>Hondaea</taxon>
    </lineage>
</organism>